<dbReference type="PANTHER" id="PTHR43778">
    <property type="entry name" value="PYRUVATE CARBOXYLASE"/>
    <property type="match status" value="1"/>
</dbReference>
<reference evidence="2" key="1">
    <citation type="submission" date="2024-07" db="EMBL/GenBank/DDBJ databases">
        <title>Complete genome sequence of Verrucomicrobiaceae bacterium NT6N.</title>
        <authorList>
            <person name="Huang C."/>
            <person name="Takami H."/>
            <person name="Hamasaki K."/>
        </authorList>
    </citation>
    <scope>NUCLEOTIDE SEQUENCE</scope>
    <source>
        <strain evidence="2">NT6N</strain>
    </source>
</reference>
<dbReference type="InterPro" id="IPR013785">
    <property type="entry name" value="Aldolase_TIM"/>
</dbReference>
<gene>
    <name evidence="2" type="ORF">NT6N_29210</name>
</gene>
<proteinExistence type="predicted"/>
<dbReference type="GO" id="GO:0006094">
    <property type="term" value="P:gluconeogenesis"/>
    <property type="evidence" value="ECO:0007669"/>
    <property type="project" value="TreeGrafter"/>
</dbReference>
<dbReference type="Gene3D" id="3.20.20.70">
    <property type="entry name" value="Aldolase class I"/>
    <property type="match status" value="1"/>
</dbReference>
<dbReference type="InterPro" id="IPR055268">
    <property type="entry name" value="PCB-like"/>
</dbReference>
<dbReference type="PANTHER" id="PTHR43778:SF2">
    <property type="entry name" value="PYRUVATE CARBOXYLASE, MITOCHONDRIAL"/>
    <property type="match status" value="1"/>
</dbReference>
<dbReference type="AlphaFoldDB" id="A0AAT9FPG5"/>
<dbReference type="PROSITE" id="PS50991">
    <property type="entry name" value="PYR_CT"/>
    <property type="match status" value="1"/>
</dbReference>
<dbReference type="EMBL" id="AP026866">
    <property type="protein sequence ID" value="BDS07881.1"/>
    <property type="molecule type" value="Genomic_DNA"/>
</dbReference>
<name>A0AAT9FPG5_9BACT</name>
<dbReference type="GO" id="GO:0004736">
    <property type="term" value="F:pyruvate carboxylase activity"/>
    <property type="evidence" value="ECO:0007669"/>
    <property type="project" value="TreeGrafter"/>
</dbReference>
<evidence type="ECO:0000259" key="1">
    <source>
        <dbReference type="PROSITE" id="PS50991"/>
    </source>
</evidence>
<dbReference type="GO" id="GO:0005737">
    <property type="term" value="C:cytoplasm"/>
    <property type="evidence" value="ECO:0007669"/>
    <property type="project" value="TreeGrafter"/>
</dbReference>
<sequence>MLFHMSDTLSPKLINLTLRDGQQSTLDAADWIFEPRDFAKVIAASAKAGFKGAEIAGGQSFQIAISRGYNPFTILGAVSHALTESSGLQKFELQMLFRGANALGFRHYDKDLLEITLKEFIKNGITKIRFFDALNDIDNLKLPDSIKAANGVVLEGAFCFTHYADSPDRYTDEYFCNYTKELIAAGYNAIGIKDMSGQLTAERVSTLVPALLSILKPAGIPLTLHCHSTNTENSSAAIARAIELGVQTIETVEGVLSGGSSHHTLATVAPQLIKDQASYDLLTKKTNQLWGARPDRKDAEIPQDLKEQLCAAGVPGGAMPFVIRDLQQQETTVRAKYLSSNKSPDGNIDLDSFSSIVDLFIAELKRVCKDAALPLLVTPTADICCKQAIANLAIGANPYSDSLADRYLNRGGQPNPDPRYAKLILGYYGELKSYDGEGGVNRPSPDVVQFFESNNTLQLKAIDHHPSETAGGDDLREAQQCAWQLIQKLGAKALSYASFDQLTILYALKPASAIQSDDPIEKAVHSYIERADNAKIDGRGRTFPGYKTLMQPILTQLSAMFALQPNLCPKDIPSFTVEKFGRNFCSQLFDIYIDLPIWGSVNSLNNHLSKLLSSSHISAKLLEAVRHVSESLVLLDARPSRQEKVILAQALDRFGKITIGDLLNSLALINGFVNDVAKYATNPKAYAGRSISFNDLAQLTKQSGSNHALDPWEAGIRQSLTGKHLRLEADFQRRAENWKG</sequence>
<dbReference type="SUPFAM" id="SSF51569">
    <property type="entry name" value="Aldolase"/>
    <property type="match status" value="1"/>
</dbReference>
<dbReference type="KEGG" id="osu:NT6N_29210"/>
<evidence type="ECO:0000313" key="2">
    <source>
        <dbReference type="EMBL" id="BDS07881.1"/>
    </source>
</evidence>
<dbReference type="InterPro" id="IPR000891">
    <property type="entry name" value="PYR_CT"/>
</dbReference>
<feature type="domain" description="Pyruvate carboxyltransferase" evidence="1">
    <location>
        <begin position="11"/>
        <end position="289"/>
    </location>
</feature>
<accession>A0AAT9FPG5</accession>
<organism evidence="2">
    <name type="scientific">Oceaniferula spumae</name>
    <dbReference type="NCBI Taxonomy" id="2979115"/>
    <lineage>
        <taxon>Bacteria</taxon>
        <taxon>Pseudomonadati</taxon>
        <taxon>Verrucomicrobiota</taxon>
        <taxon>Verrucomicrobiia</taxon>
        <taxon>Verrucomicrobiales</taxon>
        <taxon>Verrucomicrobiaceae</taxon>
        <taxon>Oceaniferula</taxon>
    </lineage>
</organism>
<protein>
    <recommendedName>
        <fullName evidence="1">Pyruvate carboxyltransferase domain-containing protein</fullName>
    </recommendedName>
</protein>